<comment type="caution">
    <text evidence="5">The sequence shown here is derived from an EMBL/GenBank/DDBJ whole genome shotgun (WGS) entry which is preliminary data.</text>
</comment>
<gene>
    <name evidence="5" type="ORF">DFJ64_2194</name>
</gene>
<dbReference type="AlphaFoldDB" id="A0A3D9VCH1"/>
<reference evidence="5 6" key="1">
    <citation type="submission" date="2018-08" db="EMBL/GenBank/DDBJ databases">
        <title>Sequencing the genomes of 1000 actinobacteria strains.</title>
        <authorList>
            <person name="Klenk H.-P."/>
        </authorList>
    </citation>
    <scope>NUCLEOTIDE SEQUENCE [LARGE SCALE GENOMIC DNA]</scope>
    <source>
        <strain evidence="5 6">DSM 22891</strain>
    </source>
</reference>
<dbReference type="NCBIfam" id="TIGR03467">
    <property type="entry name" value="HpnE"/>
    <property type="match status" value="1"/>
</dbReference>
<evidence type="ECO:0000259" key="4">
    <source>
        <dbReference type="Pfam" id="PF01593"/>
    </source>
</evidence>
<name>A0A3D9VCH1_THECX</name>
<dbReference type="InterPro" id="IPR050464">
    <property type="entry name" value="Zeta_carotene_desat/Oxidored"/>
</dbReference>
<proteinExistence type="predicted"/>
<dbReference type="EMBL" id="QTUC01000001">
    <property type="protein sequence ID" value="REF36765.1"/>
    <property type="molecule type" value="Genomic_DNA"/>
</dbReference>
<feature type="binding site" evidence="3">
    <location>
        <position position="248"/>
    </location>
    <ligand>
        <name>FAD</name>
        <dbReference type="ChEBI" id="CHEBI:57692"/>
    </ligand>
</feature>
<dbReference type="InterPro" id="IPR001613">
    <property type="entry name" value="Flavin_amine_oxidase"/>
</dbReference>
<dbReference type="Gene3D" id="3.50.50.60">
    <property type="entry name" value="FAD/NAD(P)-binding domain"/>
    <property type="match status" value="1"/>
</dbReference>
<dbReference type="InterPro" id="IPR036188">
    <property type="entry name" value="FAD/NAD-bd_sf"/>
</dbReference>
<dbReference type="PRINTS" id="PR00757">
    <property type="entry name" value="AMINEOXDASEF"/>
</dbReference>
<feature type="binding site" evidence="3">
    <location>
        <begin position="38"/>
        <end position="39"/>
    </location>
    <ligand>
        <name>FAD</name>
        <dbReference type="ChEBI" id="CHEBI:57692"/>
    </ligand>
</feature>
<dbReference type="InterPro" id="IPR002937">
    <property type="entry name" value="Amino_oxidase"/>
</dbReference>
<evidence type="ECO:0000256" key="1">
    <source>
        <dbReference type="ARBA" id="ARBA00001974"/>
    </source>
</evidence>
<dbReference type="Pfam" id="PF01593">
    <property type="entry name" value="Amino_oxidase"/>
    <property type="match status" value="1"/>
</dbReference>
<dbReference type="RefSeq" id="WP_211310570.1">
    <property type="nucleotide sequence ID" value="NZ_QTUC01000001.1"/>
</dbReference>
<dbReference type="Proteomes" id="UP000256485">
    <property type="component" value="Unassembled WGS sequence"/>
</dbReference>
<dbReference type="PANTHER" id="PTHR42923">
    <property type="entry name" value="PROTOPORPHYRINOGEN OXIDASE"/>
    <property type="match status" value="1"/>
</dbReference>
<comment type="cofactor">
    <cofactor evidence="1">
        <name>FAD</name>
        <dbReference type="ChEBI" id="CHEBI:57692"/>
    </cofactor>
</comment>
<evidence type="ECO:0000313" key="5">
    <source>
        <dbReference type="EMBL" id="REF36765.1"/>
    </source>
</evidence>
<protein>
    <submittedName>
        <fullName evidence="5">Squalene-associated FAD-dependent desaturase</fullName>
    </submittedName>
</protein>
<dbReference type="GO" id="GO:0016491">
    <property type="term" value="F:oxidoreductase activity"/>
    <property type="evidence" value="ECO:0007669"/>
    <property type="project" value="UniProtKB-KW"/>
</dbReference>
<dbReference type="InterPro" id="IPR017830">
    <property type="entry name" value="SQase_HpnE"/>
</dbReference>
<keyword evidence="6" id="KW-1185">Reference proteome</keyword>
<evidence type="ECO:0000313" key="6">
    <source>
        <dbReference type="Proteomes" id="UP000256485"/>
    </source>
</evidence>
<dbReference type="PANTHER" id="PTHR42923:SF47">
    <property type="entry name" value="BLR3003 PROTEIN"/>
    <property type="match status" value="1"/>
</dbReference>
<organism evidence="5 6">
    <name type="scientific">Thermasporomyces composti</name>
    <dbReference type="NCBI Taxonomy" id="696763"/>
    <lineage>
        <taxon>Bacteria</taxon>
        <taxon>Bacillati</taxon>
        <taxon>Actinomycetota</taxon>
        <taxon>Actinomycetes</taxon>
        <taxon>Propionibacteriales</taxon>
        <taxon>Nocardioidaceae</taxon>
        <taxon>Thermasporomyces</taxon>
    </lineage>
</organism>
<evidence type="ECO:0000256" key="3">
    <source>
        <dbReference type="PIRSR" id="PIRSR601613-1"/>
    </source>
</evidence>
<sequence length="462" mass="50152">MSGAPATDLPVAVVGGGLAGISAALHLADRGVPVILFEARSHLGGATYSFQRGELSVDTGQHVFLRCYQSYRQLLERLGTSHLAPIQERFAIPVLHRPRPDGPLRTAWLRRGTWAPAPLHLASGLARYSPLTVRERALAATAAAALRTVDPDDSSADRVAFGPWLRRRRQSERAIERLWALISVAALNVPPDQASLALAARVFRTGLLEQADAADLGIPATSLRQLHADPASRLLDRLGVRLHTSTKVQRIAVDGARFVLRTRRDECLARAVVVAVPHQAASQLVPTEAAPDRHRWADLGSSPIVNVHLHYDRRVTNLPFAAALDSPVQWVFDRTLAAGARRGQYLVVSLSAASDQVDKPTEVLVRAFTAALADLFPQARAARLLDAFVTREPHATFRQRPGTASLRPLPLTQVPGLVLAGAWTRTGWPDTMEGAVRSGLRAADLLDRYDRAPHDALTEALP</sequence>
<feature type="domain" description="Amine oxidase" evidence="4">
    <location>
        <begin position="18"/>
        <end position="445"/>
    </location>
</feature>
<accession>A0A3D9VCH1</accession>
<dbReference type="SUPFAM" id="SSF51905">
    <property type="entry name" value="FAD/NAD(P)-binding domain"/>
    <property type="match status" value="1"/>
</dbReference>
<evidence type="ECO:0000256" key="2">
    <source>
        <dbReference type="ARBA" id="ARBA00023002"/>
    </source>
</evidence>
<keyword evidence="2" id="KW-0560">Oxidoreductase</keyword>